<dbReference type="SUPFAM" id="SSF56112">
    <property type="entry name" value="Protein kinase-like (PK-like)"/>
    <property type="match status" value="1"/>
</dbReference>
<accession>A0A6A6HEX6</accession>
<dbReference type="InterPro" id="IPR011009">
    <property type="entry name" value="Kinase-like_dom_sf"/>
</dbReference>
<keyword evidence="2" id="KW-1185">Reference proteome</keyword>
<evidence type="ECO:0000313" key="1">
    <source>
        <dbReference type="EMBL" id="KAF2236587.1"/>
    </source>
</evidence>
<gene>
    <name evidence="1" type="ORF">EV356DRAFT_574871</name>
</gene>
<reference evidence="1" key="1">
    <citation type="journal article" date="2020" name="Stud. Mycol.">
        <title>101 Dothideomycetes genomes: a test case for predicting lifestyles and emergence of pathogens.</title>
        <authorList>
            <person name="Haridas S."/>
            <person name="Albert R."/>
            <person name="Binder M."/>
            <person name="Bloem J."/>
            <person name="Labutti K."/>
            <person name="Salamov A."/>
            <person name="Andreopoulos B."/>
            <person name="Baker S."/>
            <person name="Barry K."/>
            <person name="Bills G."/>
            <person name="Bluhm B."/>
            <person name="Cannon C."/>
            <person name="Castanera R."/>
            <person name="Culley D."/>
            <person name="Daum C."/>
            <person name="Ezra D."/>
            <person name="Gonzalez J."/>
            <person name="Henrissat B."/>
            <person name="Kuo A."/>
            <person name="Liang C."/>
            <person name="Lipzen A."/>
            <person name="Lutzoni F."/>
            <person name="Magnuson J."/>
            <person name="Mondo S."/>
            <person name="Nolan M."/>
            <person name="Ohm R."/>
            <person name="Pangilinan J."/>
            <person name="Park H.-J."/>
            <person name="Ramirez L."/>
            <person name="Alfaro M."/>
            <person name="Sun H."/>
            <person name="Tritt A."/>
            <person name="Yoshinaga Y."/>
            <person name="Zwiers L.-H."/>
            <person name="Turgeon B."/>
            <person name="Goodwin S."/>
            <person name="Spatafora J."/>
            <person name="Crous P."/>
            <person name="Grigoriev I."/>
        </authorList>
    </citation>
    <scope>NUCLEOTIDE SEQUENCE</scope>
    <source>
        <strain evidence="1">Tuck. ex Michener</strain>
    </source>
</reference>
<proteinExistence type="predicted"/>
<evidence type="ECO:0000313" key="2">
    <source>
        <dbReference type="Proteomes" id="UP000800092"/>
    </source>
</evidence>
<dbReference type="EMBL" id="ML991784">
    <property type="protein sequence ID" value="KAF2236587.1"/>
    <property type="molecule type" value="Genomic_DNA"/>
</dbReference>
<dbReference type="Proteomes" id="UP000800092">
    <property type="component" value="Unassembled WGS sequence"/>
</dbReference>
<name>A0A6A6HEX6_VIRVR</name>
<organism evidence="1 2">
    <name type="scientific">Viridothelium virens</name>
    <name type="common">Speckled blister lichen</name>
    <name type="synonym">Trypethelium virens</name>
    <dbReference type="NCBI Taxonomy" id="1048519"/>
    <lineage>
        <taxon>Eukaryota</taxon>
        <taxon>Fungi</taxon>
        <taxon>Dikarya</taxon>
        <taxon>Ascomycota</taxon>
        <taxon>Pezizomycotina</taxon>
        <taxon>Dothideomycetes</taxon>
        <taxon>Dothideomycetes incertae sedis</taxon>
        <taxon>Trypetheliales</taxon>
        <taxon>Trypetheliaceae</taxon>
        <taxon>Viridothelium</taxon>
    </lineage>
</organism>
<dbReference type="OrthoDB" id="4062651at2759"/>
<dbReference type="AlphaFoldDB" id="A0A6A6HEX6"/>
<protein>
    <recommendedName>
        <fullName evidence="3">Protein kinase domain-containing protein</fullName>
    </recommendedName>
</protein>
<evidence type="ECO:0008006" key="3">
    <source>
        <dbReference type="Google" id="ProtNLM"/>
    </source>
</evidence>
<sequence length="404" mass="46655">MMEESRPAALSNYQQTTKRLDAIPTNPKVSVYTQDYPYLEVTIWVPEERSNEHASSVSFQRVHAYAFNDPTNMWHVVCTRKVADQCYFKRFPNHVTPQVWSAVDQNNILNAYPTAMQPQTDLMYSSQDAHFMDPIPPEHIYPVLPRDCTEATMDGLPSEYFLKYPSLVTYDPAIHVENVQPMLNNITMFEFFRKHPHPNVARYYGCVSTRLPCFLCSGQDNHIRDKQTLAITCPDCTYRPGDCEEPGHVWSRDYITALRCRCADAPPFRVRSLVLAHHPVSFKQRWTAGAPIKDQQDLEDRKVVLTQVWSTIQRIWQMGFCINNLTPDSIMLTEGGEPIITDFGECLRLGTPLPGTRRYEWAYPGSSVWKDAKLFGFRDFSCKENDVIALERLKKYLGCYQRKA</sequence>